<proteinExistence type="predicted"/>
<evidence type="ECO:0008006" key="3">
    <source>
        <dbReference type="Google" id="ProtNLM"/>
    </source>
</evidence>
<organism evidence="1 2">
    <name type="scientific">Pseudomonas caspiana</name>
    <dbReference type="NCBI Taxonomy" id="1451454"/>
    <lineage>
        <taxon>Bacteria</taxon>
        <taxon>Pseudomonadati</taxon>
        <taxon>Pseudomonadota</taxon>
        <taxon>Gammaproteobacteria</taxon>
        <taxon>Pseudomonadales</taxon>
        <taxon>Pseudomonadaceae</taxon>
        <taxon>Pseudomonas</taxon>
    </lineage>
</organism>
<dbReference type="OrthoDB" id="9802417at2"/>
<name>A0A1Y3P5X7_9PSED</name>
<dbReference type="InterPro" id="IPR038573">
    <property type="entry name" value="BrnT_sf"/>
</dbReference>
<comment type="caution">
    <text evidence="1">The sequence shown here is derived from an EMBL/GenBank/DDBJ whole genome shotgun (WGS) entry which is preliminary data.</text>
</comment>
<dbReference type="Proteomes" id="UP000195440">
    <property type="component" value="Unassembled WGS sequence"/>
</dbReference>
<evidence type="ECO:0000313" key="2">
    <source>
        <dbReference type="Proteomes" id="UP000195440"/>
    </source>
</evidence>
<dbReference type="Gene3D" id="3.10.450.530">
    <property type="entry name" value="Ribonuclease toxin, BrnT, of type II toxin-antitoxin system"/>
    <property type="match status" value="1"/>
</dbReference>
<keyword evidence="2" id="KW-1185">Reference proteome</keyword>
<evidence type="ECO:0000313" key="1">
    <source>
        <dbReference type="EMBL" id="OUM72204.1"/>
    </source>
</evidence>
<dbReference type="Pfam" id="PF04365">
    <property type="entry name" value="BrnT_toxin"/>
    <property type="match status" value="1"/>
</dbReference>
<protein>
    <recommendedName>
        <fullName evidence="3">BrnT family toxin</fullName>
    </recommendedName>
</protein>
<reference evidence="1 2" key="1">
    <citation type="journal article" date="2017" name="Syst. Appl. Microbiol.">
        <title>Pseudomonas caspiana sp. nov., a citrus pathogen in the Pseudomonas syringae phylogenetic group.</title>
        <authorList>
            <person name="Busquets A."/>
            <person name="Gomila M."/>
            <person name="Beiki F."/>
            <person name="Mulet M."/>
            <person name="Rahimian H."/>
            <person name="Garcia-Valdes E."/>
            <person name="Lalucat J."/>
        </authorList>
    </citation>
    <scope>NUCLEOTIDE SEQUENCE [LARGE SCALE GENOMIC DNA]</scope>
    <source>
        <strain evidence="1 2">FBF102</strain>
    </source>
</reference>
<dbReference type="InterPro" id="IPR007460">
    <property type="entry name" value="BrnT_toxin"/>
</dbReference>
<accession>A0A1Y3P5X7</accession>
<sequence>MQITFDSAKRDKTLAERGVDFADAVHVFAGHYFTAEDDRVDYGEVRFITVGLLHGQMLVMVWTPRGAARRIISMRKANEREKNFYRYQLG</sequence>
<dbReference type="EMBL" id="LOHF01000019">
    <property type="protein sequence ID" value="OUM72204.1"/>
    <property type="molecule type" value="Genomic_DNA"/>
</dbReference>
<gene>
    <name evidence="1" type="ORF">AUC60_19985</name>
</gene>
<dbReference type="RefSeq" id="WP_087271717.1">
    <property type="nucleotide sequence ID" value="NZ_JBJGBV010000027.1"/>
</dbReference>
<dbReference type="AlphaFoldDB" id="A0A1Y3P5X7"/>